<dbReference type="Gene3D" id="1.10.260.40">
    <property type="entry name" value="lambda repressor-like DNA-binding domains"/>
    <property type="match status" value="1"/>
</dbReference>
<dbReference type="PROSITE" id="PS50943">
    <property type="entry name" value="HTH_CROC1"/>
    <property type="match status" value="1"/>
</dbReference>
<dbReference type="InterPro" id="IPR001387">
    <property type="entry name" value="Cro/C1-type_HTH"/>
</dbReference>
<gene>
    <name evidence="3" type="ORF">GCM10023093_25760</name>
</gene>
<comment type="caution">
    <text evidence="3">The sequence shown here is derived from an EMBL/GenBank/DDBJ whole genome shotgun (WGS) entry which is preliminary data.</text>
</comment>
<name>A0ABP8NMI7_9BACT</name>
<accession>A0ABP8NMI7</accession>
<feature type="domain" description="HTH cro/C1-type" evidence="2">
    <location>
        <begin position="10"/>
        <end position="64"/>
    </location>
</feature>
<dbReference type="SMART" id="SM00530">
    <property type="entry name" value="HTH_XRE"/>
    <property type="match status" value="1"/>
</dbReference>
<dbReference type="SUPFAM" id="SSF47413">
    <property type="entry name" value="lambda repressor-like DNA-binding domains"/>
    <property type="match status" value="1"/>
</dbReference>
<reference evidence="4" key="1">
    <citation type="journal article" date="2019" name="Int. J. Syst. Evol. Microbiol.">
        <title>The Global Catalogue of Microorganisms (GCM) 10K type strain sequencing project: providing services to taxonomists for standard genome sequencing and annotation.</title>
        <authorList>
            <consortium name="The Broad Institute Genomics Platform"/>
            <consortium name="The Broad Institute Genome Sequencing Center for Infectious Disease"/>
            <person name="Wu L."/>
            <person name="Ma J."/>
        </authorList>
    </citation>
    <scope>NUCLEOTIDE SEQUENCE [LARGE SCALE GENOMIC DNA]</scope>
    <source>
        <strain evidence="4">JCM 32105</strain>
    </source>
</reference>
<comment type="similarity">
    <text evidence="1">Belongs to the short-chain fatty acyl-CoA assimilation regulator (ScfR) family.</text>
</comment>
<dbReference type="InterPro" id="IPR052345">
    <property type="entry name" value="Rad_response_metalloprotease"/>
</dbReference>
<dbReference type="InterPro" id="IPR010359">
    <property type="entry name" value="IrrE_HExxH"/>
</dbReference>
<dbReference type="Proteomes" id="UP001500067">
    <property type="component" value="Unassembled WGS sequence"/>
</dbReference>
<dbReference type="EMBL" id="BAABFA010000019">
    <property type="protein sequence ID" value="GAA4468340.1"/>
    <property type="molecule type" value="Genomic_DNA"/>
</dbReference>
<dbReference type="Pfam" id="PF01381">
    <property type="entry name" value="HTH_3"/>
    <property type="match status" value="1"/>
</dbReference>
<dbReference type="RefSeq" id="WP_345083862.1">
    <property type="nucleotide sequence ID" value="NZ_BAABFA010000019.1"/>
</dbReference>
<protein>
    <submittedName>
        <fullName evidence="3">XRE family transcriptional regulator</fullName>
    </submittedName>
</protein>
<evidence type="ECO:0000313" key="4">
    <source>
        <dbReference type="Proteomes" id="UP001500067"/>
    </source>
</evidence>
<keyword evidence="4" id="KW-1185">Reference proteome</keyword>
<evidence type="ECO:0000256" key="1">
    <source>
        <dbReference type="ARBA" id="ARBA00007227"/>
    </source>
</evidence>
<dbReference type="CDD" id="cd00093">
    <property type="entry name" value="HTH_XRE"/>
    <property type="match status" value="1"/>
</dbReference>
<evidence type="ECO:0000313" key="3">
    <source>
        <dbReference type="EMBL" id="GAA4468340.1"/>
    </source>
</evidence>
<organism evidence="3 4">
    <name type="scientific">Nemorincola caseinilytica</name>
    <dbReference type="NCBI Taxonomy" id="2054315"/>
    <lineage>
        <taxon>Bacteria</taxon>
        <taxon>Pseudomonadati</taxon>
        <taxon>Bacteroidota</taxon>
        <taxon>Chitinophagia</taxon>
        <taxon>Chitinophagales</taxon>
        <taxon>Chitinophagaceae</taxon>
        <taxon>Nemorincola</taxon>
    </lineage>
</organism>
<dbReference type="PANTHER" id="PTHR43236">
    <property type="entry name" value="ANTITOXIN HIGA1"/>
    <property type="match status" value="1"/>
</dbReference>
<dbReference type="InterPro" id="IPR010982">
    <property type="entry name" value="Lambda_DNA-bd_dom_sf"/>
</dbReference>
<proteinExistence type="inferred from homology"/>
<sequence length="343" mass="39529">MAEKVSKGLIVLARESRGFSQLEVSNRVGMSQQNMGKIESGDIGIKDETLGQIAEITNYPISFFRQENEVYPEHLVYRRRDKVSAGLLTPINARVNIIRFHVEHLLKVLPVSKPELPLFEVSEKNTPQAIAQKVRKTWQINTPVIPNVVKLLEDNGIAIACFDFGTERVDSRCIITDAKYPVIIFNKTLLGDRQRFSLAYQLGHLLMHTAFKVDWERDIAHEANLFAAEFLMPENEIRKDFEAGITLPLLAHLKTKWKASMISLLYRADDLGFLTPNQKRYLIQQFNEQKLRRREPVELDIDIERPELIRRWISEVKSKQKLDTNGIAALLHLHTDEFIEIYG</sequence>
<dbReference type="Gene3D" id="1.10.10.2910">
    <property type="match status" value="1"/>
</dbReference>
<dbReference type="Pfam" id="PF06114">
    <property type="entry name" value="Peptidase_M78"/>
    <property type="match status" value="1"/>
</dbReference>
<dbReference type="PANTHER" id="PTHR43236:SF1">
    <property type="entry name" value="BLL7220 PROTEIN"/>
    <property type="match status" value="1"/>
</dbReference>
<evidence type="ECO:0000259" key="2">
    <source>
        <dbReference type="PROSITE" id="PS50943"/>
    </source>
</evidence>